<accession>A0AAD3XKA4</accession>
<evidence type="ECO:0000313" key="2">
    <source>
        <dbReference type="EMBL" id="GMH07501.1"/>
    </source>
</evidence>
<organism evidence="2 3">
    <name type="scientific">Nepenthes gracilis</name>
    <name type="common">Slender pitcher plant</name>
    <dbReference type="NCBI Taxonomy" id="150966"/>
    <lineage>
        <taxon>Eukaryota</taxon>
        <taxon>Viridiplantae</taxon>
        <taxon>Streptophyta</taxon>
        <taxon>Embryophyta</taxon>
        <taxon>Tracheophyta</taxon>
        <taxon>Spermatophyta</taxon>
        <taxon>Magnoliopsida</taxon>
        <taxon>eudicotyledons</taxon>
        <taxon>Gunneridae</taxon>
        <taxon>Pentapetalae</taxon>
        <taxon>Caryophyllales</taxon>
        <taxon>Nepenthaceae</taxon>
        <taxon>Nepenthes</taxon>
    </lineage>
</organism>
<sequence>MAGILGATPDAPQLDSPPLLAGAVSSKANSNSIPSFPLADADGRAPGSLSVKRFRPSAGKFPKKRAMPKIGPQPSAFSVGPFGEGLGGPVPQFAKQLLPEDLEEARASRPPPATAVSLGLDDAGFVVCSQVGMHPNEASGEPLIARIDRGSEPGDALMDSEGSLSPGDQDDDPLQVDHQRAVFYHERQRVSFAEALRHGLVTTGEGLLGAGVAPISIRPFFFAATTQCGTNFHLQQHRQHLQNEGTMLGTSKASITPPTSSIINIYQESIRLHQYHVMSSRPSQQVPWFHPTGYTRKPLHPAATAVSSNIFNMRQAEPTNFSATQCPHKVPSGPSRP</sequence>
<keyword evidence="3" id="KW-1185">Reference proteome</keyword>
<feature type="region of interest" description="Disordered" evidence="1">
    <location>
        <begin position="147"/>
        <end position="173"/>
    </location>
</feature>
<protein>
    <submittedName>
        <fullName evidence="2">Uncharacterized protein</fullName>
    </submittedName>
</protein>
<dbReference type="AlphaFoldDB" id="A0AAD3XKA4"/>
<feature type="region of interest" description="Disordered" evidence="1">
    <location>
        <begin position="1"/>
        <end position="71"/>
    </location>
</feature>
<evidence type="ECO:0000313" key="3">
    <source>
        <dbReference type="Proteomes" id="UP001279734"/>
    </source>
</evidence>
<reference evidence="2" key="1">
    <citation type="submission" date="2023-05" db="EMBL/GenBank/DDBJ databases">
        <title>Nepenthes gracilis genome sequencing.</title>
        <authorList>
            <person name="Fukushima K."/>
        </authorList>
    </citation>
    <scope>NUCLEOTIDE SEQUENCE</scope>
    <source>
        <strain evidence="2">SING2019-196</strain>
    </source>
</reference>
<proteinExistence type="predicted"/>
<name>A0AAD3XKA4_NEPGR</name>
<evidence type="ECO:0000256" key="1">
    <source>
        <dbReference type="SAM" id="MobiDB-lite"/>
    </source>
</evidence>
<dbReference type="EMBL" id="BSYO01000007">
    <property type="protein sequence ID" value="GMH07501.1"/>
    <property type="molecule type" value="Genomic_DNA"/>
</dbReference>
<gene>
    <name evidence="2" type="ORF">Nepgr_009341</name>
</gene>
<dbReference type="Proteomes" id="UP001279734">
    <property type="component" value="Unassembled WGS sequence"/>
</dbReference>
<comment type="caution">
    <text evidence="2">The sequence shown here is derived from an EMBL/GenBank/DDBJ whole genome shotgun (WGS) entry which is preliminary data.</text>
</comment>